<reference evidence="2" key="1">
    <citation type="submission" date="2019-12" db="EMBL/GenBank/DDBJ databases">
        <title>Actinomadura physcomitrii sp. nov., a novel actinomycete isolated from moss [Physcomitrium sphaericum (Ludw) Fuernr].</title>
        <authorList>
            <person name="Zhuang X."/>
        </authorList>
    </citation>
    <scope>NUCLEOTIDE SEQUENCE [LARGE SCALE GENOMIC DNA]</scope>
    <source>
        <strain evidence="2">LD22</strain>
    </source>
</reference>
<proteinExistence type="predicted"/>
<sequence>MSETDDLEREPLPDDANEADTAEQRADLGEEGEETTEWAAQLPMDVNEADAAEQHREIPLDEDDYR</sequence>
<evidence type="ECO:0000256" key="1">
    <source>
        <dbReference type="SAM" id="MobiDB-lite"/>
    </source>
</evidence>
<dbReference type="EMBL" id="WBMS02000035">
    <property type="protein sequence ID" value="MWA05289.1"/>
    <property type="molecule type" value="Genomic_DNA"/>
</dbReference>
<comment type="caution">
    <text evidence="2">The sequence shown here is derived from an EMBL/GenBank/DDBJ whole genome shotgun (WGS) entry which is preliminary data.</text>
</comment>
<feature type="region of interest" description="Disordered" evidence="1">
    <location>
        <begin position="1"/>
        <end position="66"/>
    </location>
</feature>
<evidence type="ECO:0008006" key="4">
    <source>
        <dbReference type="Google" id="ProtNLM"/>
    </source>
</evidence>
<feature type="compositionally biased region" description="Acidic residues" evidence="1">
    <location>
        <begin position="1"/>
        <end position="21"/>
    </location>
</feature>
<dbReference type="RefSeq" id="WP_151597782.1">
    <property type="nucleotide sequence ID" value="NZ_WBMS02000035.1"/>
</dbReference>
<dbReference type="Proteomes" id="UP000462055">
    <property type="component" value="Unassembled WGS sequence"/>
</dbReference>
<gene>
    <name evidence="2" type="ORF">F8568_033990</name>
</gene>
<accession>A0A6I4MR15</accession>
<name>A0A6I4MR15_9ACTN</name>
<protein>
    <recommendedName>
        <fullName evidence="4">DUF5709 domain-containing protein</fullName>
    </recommendedName>
</protein>
<dbReference type="AlphaFoldDB" id="A0A6I4MR15"/>
<organism evidence="2 3">
    <name type="scientific">Actinomadura physcomitrii</name>
    <dbReference type="NCBI Taxonomy" id="2650748"/>
    <lineage>
        <taxon>Bacteria</taxon>
        <taxon>Bacillati</taxon>
        <taxon>Actinomycetota</taxon>
        <taxon>Actinomycetes</taxon>
        <taxon>Streptosporangiales</taxon>
        <taxon>Thermomonosporaceae</taxon>
        <taxon>Actinomadura</taxon>
    </lineage>
</organism>
<evidence type="ECO:0000313" key="2">
    <source>
        <dbReference type="EMBL" id="MWA05289.1"/>
    </source>
</evidence>
<evidence type="ECO:0000313" key="3">
    <source>
        <dbReference type="Proteomes" id="UP000462055"/>
    </source>
</evidence>
<keyword evidence="3" id="KW-1185">Reference proteome</keyword>